<comment type="caution">
    <text evidence="1">The sequence shown here is derived from an EMBL/GenBank/DDBJ whole genome shotgun (WGS) entry which is preliminary data.</text>
</comment>
<proteinExistence type="predicted"/>
<dbReference type="Proteomes" id="UP001169242">
    <property type="component" value="Unassembled WGS sequence"/>
</dbReference>
<sequence>MPDISELMNFSFAEDVEAEWDMYMEEGDSIEDATTQILDQYMGMLDEKESVELYVALALIQMSLEEMDDRVKKEVSEMIGTKTLEGCFDKDVNIRPYLQKLKKACR</sequence>
<evidence type="ECO:0000313" key="2">
    <source>
        <dbReference type="Proteomes" id="UP001169242"/>
    </source>
</evidence>
<accession>A0AA42J372</accession>
<dbReference type="AlphaFoldDB" id="A0AA42J372"/>
<dbReference type="RefSeq" id="WP_053985480.1">
    <property type="nucleotide sequence ID" value="NZ_JAQIFT010000068.1"/>
</dbReference>
<gene>
    <name evidence="1" type="ORF">PBV87_20375</name>
</gene>
<evidence type="ECO:0000313" key="1">
    <source>
        <dbReference type="EMBL" id="MDA3733833.1"/>
    </source>
</evidence>
<organism evidence="1 2">
    <name type="scientific">Holtiella tumoricola</name>
    <dbReference type="NCBI Taxonomy" id="3018743"/>
    <lineage>
        <taxon>Bacteria</taxon>
        <taxon>Bacillati</taxon>
        <taxon>Bacillota</taxon>
        <taxon>Clostridia</taxon>
        <taxon>Lachnospirales</taxon>
        <taxon>Cellulosilyticaceae</taxon>
        <taxon>Holtiella</taxon>
    </lineage>
</organism>
<protein>
    <submittedName>
        <fullName evidence="1">Uncharacterized protein</fullName>
    </submittedName>
</protein>
<keyword evidence="2" id="KW-1185">Reference proteome</keyword>
<reference evidence="1" key="1">
    <citation type="journal article" date="2023" name="Int. J. Syst. Evol. Microbiol.">
        <title>&lt;i&gt;Holtiella tumoricola&lt;/i&gt; gen. nov. sp. nov., isolated from a human clinical sample.</title>
        <authorList>
            <person name="Allen-Vercoe E."/>
            <person name="Daigneault M.C."/>
            <person name="Vancuren S.J."/>
            <person name="Cochrane K."/>
            <person name="O'Neal L.L."/>
            <person name="Sankaranarayanan K."/>
            <person name="Lawson P.A."/>
        </authorList>
    </citation>
    <scope>NUCLEOTIDE SEQUENCE</scope>
    <source>
        <strain evidence="1">CC70A</strain>
    </source>
</reference>
<name>A0AA42J372_9FIRM</name>
<dbReference type="EMBL" id="JAQIFT010000068">
    <property type="protein sequence ID" value="MDA3733833.1"/>
    <property type="molecule type" value="Genomic_DNA"/>
</dbReference>